<name>A0ABN6BEZ9_9MYCO</name>
<organism evidence="1 2">
    <name type="scientific">Mycobacterium branderi</name>
    <dbReference type="NCBI Taxonomy" id="43348"/>
    <lineage>
        <taxon>Bacteria</taxon>
        <taxon>Bacillati</taxon>
        <taxon>Actinomycetota</taxon>
        <taxon>Actinomycetes</taxon>
        <taxon>Mycobacteriales</taxon>
        <taxon>Mycobacteriaceae</taxon>
        <taxon>Mycobacterium</taxon>
    </lineage>
</organism>
<keyword evidence="2" id="KW-1185">Reference proteome</keyword>
<evidence type="ECO:0000313" key="1">
    <source>
        <dbReference type="EMBL" id="BBZ15239.1"/>
    </source>
</evidence>
<sequence length="56" mass="6244">MATHRHHYEIWDSTPTGADIVGEVDTLRAALALYVRTRRATRGHTIDLLVTPMAEG</sequence>
<gene>
    <name evidence="1" type="ORF">MBRA_54340</name>
</gene>
<keyword evidence="1" id="KW-0614">Plasmid</keyword>
<reference evidence="1 2" key="1">
    <citation type="journal article" date="2019" name="Emerg. Microbes Infect.">
        <title>Comprehensive subspecies identification of 175 nontuberculous mycobacteria species based on 7547 genomic profiles.</title>
        <authorList>
            <person name="Matsumoto Y."/>
            <person name="Kinjo T."/>
            <person name="Motooka D."/>
            <person name="Nabeya D."/>
            <person name="Jung N."/>
            <person name="Uechi K."/>
            <person name="Horii T."/>
            <person name="Iida T."/>
            <person name="Fujita J."/>
            <person name="Nakamura S."/>
        </authorList>
    </citation>
    <scope>NUCLEOTIDE SEQUENCE [LARGE SCALE GENOMIC DNA]</scope>
    <source>
        <strain evidence="1 2">JCM 12687</strain>
        <plasmid evidence="1">pJCM12687</plasmid>
    </source>
</reference>
<protein>
    <submittedName>
        <fullName evidence="1">Uncharacterized protein</fullName>
    </submittedName>
</protein>
<dbReference type="Proteomes" id="UP000467379">
    <property type="component" value="Plasmid pJCM12687"/>
</dbReference>
<evidence type="ECO:0000313" key="2">
    <source>
        <dbReference type="Proteomes" id="UP000467379"/>
    </source>
</evidence>
<dbReference type="RefSeq" id="WP_163659917.1">
    <property type="nucleotide sequence ID" value="NZ_AP022607.1"/>
</dbReference>
<accession>A0ABN6BEZ9</accession>
<geneLocation type="plasmid" evidence="1 2">
    <name>pJCM12687</name>
</geneLocation>
<dbReference type="EMBL" id="AP022607">
    <property type="protein sequence ID" value="BBZ15239.1"/>
    <property type="molecule type" value="Genomic_DNA"/>
</dbReference>
<proteinExistence type="predicted"/>